<comment type="caution">
    <text evidence="2">The sequence shown here is derived from an EMBL/GenBank/DDBJ whole genome shotgun (WGS) entry which is preliminary data.</text>
</comment>
<dbReference type="RefSeq" id="WP_183337838.1">
    <property type="nucleotide sequence ID" value="NZ_JACHNU010000001.1"/>
</dbReference>
<gene>
    <name evidence="2" type="ORF">BDZ31_000051</name>
</gene>
<dbReference type="AlphaFoldDB" id="A0A840I8P3"/>
<keyword evidence="3" id="KW-1185">Reference proteome</keyword>
<evidence type="ECO:0000313" key="2">
    <source>
        <dbReference type="EMBL" id="MBB4660478.1"/>
    </source>
</evidence>
<evidence type="ECO:0000313" key="3">
    <source>
        <dbReference type="Proteomes" id="UP000585272"/>
    </source>
</evidence>
<feature type="region of interest" description="Disordered" evidence="1">
    <location>
        <begin position="72"/>
        <end position="94"/>
    </location>
</feature>
<reference evidence="2 3" key="1">
    <citation type="submission" date="2020-08" db="EMBL/GenBank/DDBJ databases">
        <title>Genomic Encyclopedia of Archaeal and Bacterial Type Strains, Phase II (KMG-II): from individual species to whole genera.</title>
        <authorList>
            <person name="Goeker M."/>
        </authorList>
    </citation>
    <scope>NUCLEOTIDE SEQUENCE [LARGE SCALE GENOMIC DNA]</scope>
    <source>
        <strain evidence="2 3">DSM 23288</strain>
    </source>
</reference>
<protein>
    <submittedName>
        <fullName evidence="2">Uncharacterized protein</fullName>
    </submittedName>
</protein>
<accession>A0A840I8P3</accession>
<sequence>MLAIAEPDGRYGIELRLVAELVPLHALAEAIRARVRRAAAHAGLEASLGEIDVEFADLLTAEERAAVARALAAPTRAAEASGDRPAPDGRGATR</sequence>
<dbReference type="EMBL" id="JACHNU010000001">
    <property type="protein sequence ID" value="MBB4660478.1"/>
    <property type="molecule type" value="Genomic_DNA"/>
</dbReference>
<organism evidence="2 3">
    <name type="scientific">Conexibacter arvalis</name>
    <dbReference type="NCBI Taxonomy" id="912552"/>
    <lineage>
        <taxon>Bacteria</taxon>
        <taxon>Bacillati</taxon>
        <taxon>Actinomycetota</taxon>
        <taxon>Thermoleophilia</taxon>
        <taxon>Solirubrobacterales</taxon>
        <taxon>Conexibacteraceae</taxon>
        <taxon>Conexibacter</taxon>
    </lineage>
</organism>
<proteinExistence type="predicted"/>
<evidence type="ECO:0000256" key="1">
    <source>
        <dbReference type="SAM" id="MobiDB-lite"/>
    </source>
</evidence>
<dbReference type="Proteomes" id="UP000585272">
    <property type="component" value="Unassembled WGS sequence"/>
</dbReference>
<name>A0A840I8P3_9ACTN</name>